<dbReference type="AlphaFoldDB" id="A0A0G4I3V6"/>
<name>A0A0G4I3V6_9ALVE</name>
<dbReference type="PhylomeDB" id="A0A0G4I3V6"/>
<feature type="compositionally biased region" description="Low complexity" evidence="1">
    <location>
        <begin position="339"/>
        <end position="359"/>
    </location>
</feature>
<proteinExistence type="predicted"/>
<accession>A0A0G4I3V6</accession>
<protein>
    <submittedName>
        <fullName evidence="2">Uncharacterized protein</fullName>
    </submittedName>
</protein>
<evidence type="ECO:0000256" key="1">
    <source>
        <dbReference type="SAM" id="MobiDB-lite"/>
    </source>
</evidence>
<sequence length="359" mass="40506">MSTCQQHAFSFSEPLAVCLQTSSDAERQAGSAAADVTSRHSRETTDEARASGSGAQQDEEDTLGVADTTGNESKDEISKEALQRVKFQNLVNEYQGVPDNWKEDPEPLCMAYDELMTQLLECWGDADSLESSAQLIFIRLAKEKVDALIPIDYLLTQSVEEILGEEWKKDLGADWEKKLGETSALKHEIRQLHQERDRLIRQETQSQSYQRNFERLLEERDEEIKNLNSWLCEVESQKNKEIEELQSKLSAAEAEVHTERDGDGEDVEMTPTEPETERGLESIGQPPLPYTYTPYAEVPPPSLHPFYRPPGPIILRTVILQYPRYPPFPSWSTQGYRTVSSDLPLSPPSSLDVRSSGAV</sequence>
<feature type="region of interest" description="Disordered" evidence="1">
    <location>
        <begin position="23"/>
        <end position="75"/>
    </location>
</feature>
<dbReference type="VEuPathDB" id="CryptoDB:Cvel_1766"/>
<feature type="region of interest" description="Disordered" evidence="1">
    <location>
        <begin position="331"/>
        <end position="359"/>
    </location>
</feature>
<feature type="compositionally biased region" description="Basic and acidic residues" evidence="1">
    <location>
        <begin position="37"/>
        <end position="49"/>
    </location>
</feature>
<dbReference type="EMBL" id="CDMZ01004971">
    <property type="protein sequence ID" value="CEM51546.1"/>
    <property type="molecule type" value="Genomic_DNA"/>
</dbReference>
<evidence type="ECO:0000313" key="2">
    <source>
        <dbReference type="EMBL" id="CEM51546.1"/>
    </source>
</evidence>
<gene>
    <name evidence="2" type="ORF">Cvel_1766</name>
</gene>
<organism evidence="2">
    <name type="scientific">Chromera velia CCMP2878</name>
    <dbReference type="NCBI Taxonomy" id="1169474"/>
    <lineage>
        <taxon>Eukaryota</taxon>
        <taxon>Sar</taxon>
        <taxon>Alveolata</taxon>
        <taxon>Colpodellida</taxon>
        <taxon>Chromeraceae</taxon>
        <taxon>Chromera</taxon>
    </lineage>
</organism>
<feature type="region of interest" description="Disordered" evidence="1">
    <location>
        <begin position="244"/>
        <end position="286"/>
    </location>
</feature>
<reference evidence="2" key="1">
    <citation type="submission" date="2014-11" db="EMBL/GenBank/DDBJ databases">
        <authorList>
            <person name="Otto D Thomas"/>
            <person name="Naeem Raeece"/>
        </authorList>
    </citation>
    <scope>NUCLEOTIDE SEQUENCE</scope>
</reference>